<accession>A0AAD5XKC6</accession>
<dbReference type="Proteomes" id="UP001211907">
    <property type="component" value="Unassembled WGS sequence"/>
</dbReference>
<keyword evidence="1" id="KW-0812">Transmembrane</keyword>
<organism evidence="2 3">
    <name type="scientific">Physocladia obscura</name>
    <dbReference type="NCBI Taxonomy" id="109957"/>
    <lineage>
        <taxon>Eukaryota</taxon>
        <taxon>Fungi</taxon>
        <taxon>Fungi incertae sedis</taxon>
        <taxon>Chytridiomycota</taxon>
        <taxon>Chytridiomycota incertae sedis</taxon>
        <taxon>Chytridiomycetes</taxon>
        <taxon>Chytridiales</taxon>
        <taxon>Chytriomycetaceae</taxon>
        <taxon>Physocladia</taxon>
    </lineage>
</organism>
<dbReference type="EMBL" id="JADGJH010000300">
    <property type="protein sequence ID" value="KAJ3131357.1"/>
    <property type="molecule type" value="Genomic_DNA"/>
</dbReference>
<feature type="transmembrane region" description="Helical" evidence="1">
    <location>
        <begin position="25"/>
        <end position="48"/>
    </location>
</feature>
<reference evidence="2" key="1">
    <citation type="submission" date="2020-05" db="EMBL/GenBank/DDBJ databases">
        <title>Phylogenomic resolution of chytrid fungi.</title>
        <authorList>
            <person name="Stajich J.E."/>
            <person name="Amses K."/>
            <person name="Simmons R."/>
            <person name="Seto K."/>
            <person name="Myers J."/>
            <person name="Bonds A."/>
            <person name="Quandt C.A."/>
            <person name="Barry K."/>
            <person name="Liu P."/>
            <person name="Grigoriev I."/>
            <person name="Longcore J.E."/>
            <person name="James T.Y."/>
        </authorList>
    </citation>
    <scope>NUCLEOTIDE SEQUENCE</scope>
    <source>
        <strain evidence="2">JEL0513</strain>
    </source>
</reference>
<name>A0AAD5XKC6_9FUNG</name>
<feature type="transmembrane region" description="Helical" evidence="1">
    <location>
        <begin position="96"/>
        <end position="117"/>
    </location>
</feature>
<evidence type="ECO:0000313" key="2">
    <source>
        <dbReference type="EMBL" id="KAJ3131357.1"/>
    </source>
</evidence>
<protein>
    <submittedName>
        <fullName evidence="2">Uncharacterized protein</fullName>
    </submittedName>
</protein>
<proteinExistence type="predicted"/>
<evidence type="ECO:0000313" key="3">
    <source>
        <dbReference type="Proteomes" id="UP001211907"/>
    </source>
</evidence>
<evidence type="ECO:0000256" key="1">
    <source>
        <dbReference type="SAM" id="Phobius"/>
    </source>
</evidence>
<comment type="caution">
    <text evidence="2">The sequence shown here is derived from an EMBL/GenBank/DDBJ whole genome shotgun (WGS) entry which is preliminary data.</text>
</comment>
<gene>
    <name evidence="2" type="ORF">HK100_006478</name>
</gene>
<dbReference type="Gene3D" id="1.20.1070.10">
    <property type="entry name" value="Rhodopsin 7-helix transmembrane proteins"/>
    <property type="match status" value="1"/>
</dbReference>
<sequence>MSVIMVLEFTIWPNSGQSTPSGTGLIVWIVFASIHFAGATSMISFFYLSTYRFTSHQLNNNTLLVTFFMNSEDARENGSFDSESLRSTRIKLERTLLVQCVVLSTSLIVCYFPFWIYSIVSVINGGTVPGDSSKVGNLIVM</sequence>
<keyword evidence="1" id="KW-1133">Transmembrane helix</keyword>
<keyword evidence="1" id="KW-0472">Membrane</keyword>
<keyword evidence="3" id="KW-1185">Reference proteome</keyword>
<feature type="non-terminal residue" evidence="2">
    <location>
        <position position="1"/>
    </location>
</feature>
<dbReference type="AlphaFoldDB" id="A0AAD5XKC6"/>
<dbReference type="SUPFAM" id="SSF81321">
    <property type="entry name" value="Family A G protein-coupled receptor-like"/>
    <property type="match status" value="1"/>
</dbReference>